<reference evidence="11" key="1">
    <citation type="submission" date="2013-03" db="EMBL/GenBank/DDBJ databases">
        <title>The Genome Sequence of Anopheles dirus WRAIR2.</title>
        <authorList>
            <consortium name="The Broad Institute Genomics Platform"/>
            <person name="Neafsey D.E."/>
            <person name="Walton C."/>
            <person name="Walker B."/>
            <person name="Young S.K."/>
            <person name="Zeng Q."/>
            <person name="Gargeya S."/>
            <person name="Fitzgerald M."/>
            <person name="Haas B."/>
            <person name="Abouelleil A."/>
            <person name="Allen A.W."/>
            <person name="Alvarado L."/>
            <person name="Arachchi H.M."/>
            <person name="Berlin A.M."/>
            <person name="Chapman S.B."/>
            <person name="Gainer-Dewar J."/>
            <person name="Goldberg J."/>
            <person name="Griggs A."/>
            <person name="Gujja S."/>
            <person name="Hansen M."/>
            <person name="Howarth C."/>
            <person name="Imamovic A."/>
            <person name="Ireland A."/>
            <person name="Larimer J."/>
            <person name="McCowan C."/>
            <person name="Murphy C."/>
            <person name="Pearson M."/>
            <person name="Poon T.W."/>
            <person name="Priest M."/>
            <person name="Roberts A."/>
            <person name="Saif S."/>
            <person name="Shea T."/>
            <person name="Sisk P."/>
            <person name="Sykes S."/>
            <person name="Wortman J."/>
            <person name="Nusbaum C."/>
            <person name="Birren B."/>
        </authorList>
    </citation>
    <scope>NUCLEOTIDE SEQUENCE [LARGE SCALE GENOMIC DNA]</scope>
    <source>
        <strain evidence="11">WRAIR2</strain>
    </source>
</reference>
<keyword evidence="7" id="KW-0325">Glycoprotein</keyword>
<dbReference type="GO" id="GO:0004252">
    <property type="term" value="F:serine-type endopeptidase activity"/>
    <property type="evidence" value="ECO:0007669"/>
    <property type="project" value="InterPro"/>
</dbReference>
<dbReference type="EnsemblMetazoa" id="ADIR009459-RA">
    <property type="protein sequence ID" value="ADIR009459-PA"/>
    <property type="gene ID" value="ADIR009459"/>
</dbReference>
<dbReference type="InterPro" id="IPR009003">
    <property type="entry name" value="Peptidase_S1_PA"/>
</dbReference>
<dbReference type="CDD" id="cd00190">
    <property type="entry name" value="Tryp_SPc"/>
    <property type="match status" value="1"/>
</dbReference>
<feature type="domain" description="Peptidase S1" evidence="9">
    <location>
        <begin position="1"/>
        <end position="198"/>
    </location>
</feature>
<evidence type="ECO:0000313" key="10">
    <source>
        <dbReference type="EnsemblMetazoa" id="ADIR009459-PA"/>
    </source>
</evidence>
<evidence type="ECO:0000259" key="9">
    <source>
        <dbReference type="PROSITE" id="PS50240"/>
    </source>
</evidence>
<evidence type="ECO:0000256" key="7">
    <source>
        <dbReference type="ARBA" id="ARBA00023180"/>
    </source>
</evidence>
<evidence type="ECO:0000256" key="6">
    <source>
        <dbReference type="ARBA" id="ARBA00023157"/>
    </source>
</evidence>
<keyword evidence="11" id="KW-1185">Reference proteome</keyword>
<dbReference type="InterPro" id="IPR051487">
    <property type="entry name" value="Ser/Thr_Proteases_Immune/Dev"/>
</dbReference>
<dbReference type="STRING" id="7168.A0A182NP74"/>
<reference evidence="10" key="2">
    <citation type="submission" date="2020-05" db="UniProtKB">
        <authorList>
            <consortium name="EnsemblMetazoa"/>
        </authorList>
    </citation>
    <scope>IDENTIFICATION</scope>
    <source>
        <strain evidence="10">WRAIR2</strain>
    </source>
</reference>
<dbReference type="GO" id="GO:0005576">
    <property type="term" value="C:extracellular region"/>
    <property type="evidence" value="ECO:0007669"/>
    <property type="project" value="UniProtKB-SubCell"/>
</dbReference>
<evidence type="ECO:0000256" key="2">
    <source>
        <dbReference type="ARBA" id="ARBA00022525"/>
    </source>
</evidence>
<keyword evidence="4" id="KW-0732">Signal</keyword>
<dbReference type="GO" id="GO:0006508">
    <property type="term" value="P:proteolysis"/>
    <property type="evidence" value="ECO:0007669"/>
    <property type="project" value="InterPro"/>
</dbReference>
<comment type="similarity">
    <text evidence="8">Belongs to the peptidase S1 family. CLIP subfamily.</text>
</comment>
<dbReference type="PRINTS" id="PR00722">
    <property type="entry name" value="CHYMOTRYPSIN"/>
</dbReference>
<dbReference type="SUPFAM" id="SSF50494">
    <property type="entry name" value="Trypsin-like serine proteases"/>
    <property type="match status" value="1"/>
</dbReference>
<dbReference type="InterPro" id="IPR001314">
    <property type="entry name" value="Peptidase_S1A"/>
</dbReference>
<dbReference type="InterPro" id="IPR001254">
    <property type="entry name" value="Trypsin_dom"/>
</dbReference>
<keyword evidence="3" id="KW-0399">Innate immunity</keyword>
<evidence type="ECO:0000256" key="1">
    <source>
        <dbReference type="ARBA" id="ARBA00004613"/>
    </source>
</evidence>
<evidence type="ECO:0000256" key="4">
    <source>
        <dbReference type="ARBA" id="ARBA00022729"/>
    </source>
</evidence>
<dbReference type="InterPro" id="IPR043504">
    <property type="entry name" value="Peptidase_S1_PA_chymotrypsin"/>
</dbReference>
<dbReference type="SMART" id="SM00020">
    <property type="entry name" value="Tryp_SPc"/>
    <property type="match status" value="1"/>
</dbReference>
<dbReference type="PANTHER" id="PTHR24256">
    <property type="entry name" value="TRYPTASE-RELATED"/>
    <property type="match status" value="1"/>
</dbReference>
<dbReference type="Proteomes" id="UP000075884">
    <property type="component" value="Unassembled WGS sequence"/>
</dbReference>
<dbReference type="SMR" id="A0A182NP74"/>
<evidence type="ECO:0000256" key="5">
    <source>
        <dbReference type="ARBA" id="ARBA00022859"/>
    </source>
</evidence>
<dbReference type="AlphaFoldDB" id="A0A182NP74"/>
<proteinExistence type="inferred from homology"/>
<dbReference type="VEuPathDB" id="VectorBase:ADIR009459"/>
<evidence type="ECO:0000256" key="3">
    <source>
        <dbReference type="ARBA" id="ARBA00022588"/>
    </source>
</evidence>
<comment type="subcellular location">
    <subcellularLocation>
        <location evidence="1">Secreted</location>
    </subcellularLocation>
</comment>
<sequence length="198" mass="20990">MCAGVLVKSTWVLTTAQCVSEKVAADLKVLLGSHRLLTNKKTLNVNAIVRHPSYDSTTGAHNLALLQLSEAAALSERVATIALNDVAITSDVASVFYGWGALSYGSTASSNTLQTLYRRTLSTSDCRARLSSLVDGNVCATGPIGQAACTKDDGGPLVRYDSSKLIGIFSYGTQCSGRLPDVFVDIYIHKSWIDATAV</sequence>
<dbReference type="GO" id="GO:0045087">
    <property type="term" value="P:innate immune response"/>
    <property type="evidence" value="ECO:0007669"/>
    <property type="project" value="UniProtKB-KW"/>
</dbReference>
<protein>
    <recommendedName>
        <fullName evidence="9">Peptidase S1 domain-containing protein</fullName>
    </recommendedName>
</protein>
<evidence type="ECO:0000256" key="8">
    <source>
        <dbReference type="ARBA" id="ARBA00024195"/>
    </source>
</evidence>
<dbReference type="FunFam" id="2.40.10.10:FF:000068">
    <property type="entry name" value="transmembrane protease serine 2"/>
    <property type="match status" value="1"/>
</dbReference>
<dbReference type="Gene3D" id="2.40.10.10">
    <property type="entry name" value="Trypsin-like serine proteases"/>
    <property type="match status" value="2"/>
</dbReference>
<name>A0A182NP74_9DIPT</name>
<keyword evidence="6" id="KW-1015">Disulfide bond</keyword>
<accession>A0A182NP74</accession>
<keyword evidence="5" id="KW-0391">Immunity</keyword>
<organism evidence="10 11">
    <name type="scientific">Anopheles dirus</name>
    <dbReference type="NCBI Taxonomy" id="7168"/>
    <lineage>
        <taxon>Eukaryota</taxon>
        <taxon>Metazoa</taxon>
        <taxon>Ecdysozoa</taxon>
        <taxon>Arthropoda</taxon>
        <taxon>Hexapoda</taxon>
        <taxon>Insecta</taxon>
        <taxon>Pterygota</taxon>
        <taxon>Neoptera</taxon>
        <taxon>Endopterygota</taxon>
        <taxon>Diptera</taxon>
        <taxon>Nematocera</taxon>
        <taxon>Culicoidea</taxon>
        <taxon>Culicidae</taxon>
        <taxon>Anophelinae</taxon>
        <taxon>Anopheles</taxon>
    </lineage>
</organism>
<evidence type="ECO:0000313" key="11">
    <source>
        <dbReference type="Proteomes" id="UP000075884"/>
    </source>
</evidence>
<dbReference type="Pfam" id="PF00089">
    <property type="entry name" value="Trypsin"/>
    <property type="match status" value="1"/>
</dbReference>
<keyword evidence="2" id="KW-0964">Secreted</keyword>
<dbReference type="PROSITE" id="PS50240">
    <property type="entry name" value="TRYPSIN_DOM"/>
    <property type="match status" value="1"/>
</dbReference>